<evidence type="ECO:0000256" key="1">
    <source>
        <dbReference type="SAM" id="MobiDB-lite"/>
    </source>
</evidence>
<accession>A0ABS5TMU9</accession>
<proteinExistence type="predicted"/>
<dbReference type="EMBL" id="JAHBAY010000007">
    <property type="protein sequence ID" value="MBT0770919.1"/>
    <property type="molecule type" value="Genomic_DNA"/>
</dbReference>
<comment type="caution">
    <text evidence="2">The sequence shown here is derived from an EMBL/GenBank/DDBJ whole genome shotgun (WGS) entry which is preliminary data.</text>
</comment>
<evidence type="ECO:0008006" key="4">
    <source>
        <dbReference type="Google" id="ProtNLM"/>
    </source>
</evidence>
<name>A0ABS5TMU9_9ACTN</name>
<sequence length="241" mass="25922">MAEQDIPVWGTPEPLGDPGDSPQPAPAWGTPQPPAPAGPPSTPATDPRLTPVLATVLGTHSEIEVSEHRDFFGQGGYEILTPEGSRVASLTRQASATTMIFGDLSSSRFLLHDDTGVLAAELIRAGSLGGTMAFELYDRLGGQLATIEQENLMFAPRLRVHGPDGARLRMIGGAWGNSDRFEVVDGADDTLVLATLRERSNGMFSGTQRFRIRFVPGLTPVQRFVVAITAICMDQARDRKK</sequence>
<reference evidence="2 3" key="1">
    <citation type="submission" date="2021-05" db="EMBL/GenBank/DDBJ databases">
        <title>Kineosporia and Streptomyces sp. nov. two new marine actinobacteria isolated from Coral.</title>
        <authorList>
            <person name="Buangrab K."/>
            <person name="Sutthacheep M."/>
            <person name="Yeemin T."/>
            <person name="Harunari E."/>
            <person name="Igarashi Y."/>
            <person name="Kanchanasin P."/>
            <person name="Tanasupawat S."/>
            <person name="Phongsopitanun W."/>
        </authorList>
    </citation>
    <scope>NUCLEOTIDE SEQUENCE [LARGE SCALE GENOMIC DNA]</scope>
    <source>
        <strain evidence="2 3">J2-2</strain>
    </source>
</reference>
<protein>
    <recommendedName>
        <fullName evidence="4">Scramblase</fullName>
    </recommendedName>
</protein>
<keyword evidence="3" id="KW-1185">Reference proteome</keyword>
<organism evidence="2 3">
    <name type="scientific">Kineosporia corallincola</name>
    <dbReference type="NCBI Taxonomy" id="2835133"/>
    <lineage>
        <taxon>Bacteria</taxon>
        <taxon>Bacillati</taxon>
        <taxon>Actinomycetota</taxon>
        <taxon>Actinomycetes</taxon>
        <taxon>Kineosporiales</taxon>
        <taxon>Kineosporiaceae</taxon>
        <taxon>Kineosporia</taxon>
    </lineage>
</organism>
<dbReference type="RefSeq" id="WP_214157206.1">
    <property type="nucleotide sequence ID" value="NZ_JAHBAY010000007.1"/>
</dbReference>
<evidence type="ECO:0000313" key="3">
    <source>
        <dbReference type="Proteomes" id="UP001197247"/>
    </source>
</evidence>
<gene>
    <name evidence="2" type="ORF">KIH74_18410</name>
</gene>
<feature type="region of interest" description="Disordered" evidence="1">
    <location>
        <begin position="1"/>
        <end position="48"/>
    </location>
</feature>
<dbReference type="Proteomes" id="UP001197247">
    <property type="component" value="Unassembled WGS sequence"/>
</dbReference>
<evidence type="ECO:0000313" key="2">
    <source>
        <dbReference type="EMBL" id="MBT0770919.1"/>
    </source>
</evidence>
<feature type="compositionally biased region" description="Pro residues" evidence="1">
    <location>
        <begin position="21"/>
        <end position="42"/>
    </location>
</feature>